<dbReference type="PANTHER" id="PTHR24305:SF166">
    <property type="entry name" value="CYTOCHROME P450 12A4, MITOCHONDRIAL-RELATED"/>
    <property type="match status" value="1"/>
</dbReference>
<dbReference type="Gene3D" id="1.10.630.10">
    <property type="entry name" value="Cytochrome P450"/>
    <property type="match status" value="1"/>
</dbReference>
<keyword evidence="5 7" id="KW-0408">Iron</keyword>
<evidence type="ECO:0000256" key="3">
    <source>
        <dbReference type="ARBA" id="ARBA00022617"/>
    </source>
</evidence>
<gene>
    <name evidence="11" type="ORF">QBC46DRAFT_388083</name>
</gene>
<dbReference type="InterPro" id="IPR050121">
    <property type="entry name" value="Cytochrome_P450_monoxygenase"/>
</dbReference>
<evidence type="ECO:0000256" key="9">
    <source>
        <dbReference type="SAM" id="MobiDB-lite"/>
    </source>
</evidence>
<feature type="region of interest" description="Disordered" evidence="9">
    <location>
        <begin position="451"/>
        <end position="490"/>
    </location>
</feature>
<dbReference type="SUPFAM" id="SSF48264">
    <property type="entry name" value="Cytochrome P450"/>
    <property type="match status" value="1"/>
</dbReference>
<evidence type="ECO:0000313" key="12">
    <source>
        <dbReference type="Proteomes" id="UP001303473"/>
    </source>
</evidence>
<dbReference type="InterPro" id="IPR001128">
    <property type="entry name" value="Cyt_P450"/>
</dbReference>
<name>A0AAN6N5C9_9PEZI</name>
<keyword evidence="6 8" id="KW-0503">Monooxygenase</keyword>
<feature type="transmembrane region" description="Helical" evidence="10">
    <location>
        <begin position="9"/>
        <end position="31"/>
    </location>
</feature>
<keyword evidence="8" id="KW-0560">Oxidoreductase</keyword>
<organism evidence="11 12">
    <name type="scientific">Diplogelasinospora grovesii</name>
    <dbReference type="NCBI Taxonomy" id="303347"/>
    <lineage>
        <taxon>Eukaryota</taxon>
        <taxon>Fungi</taxon>
        <taxon>Dikarya</taxon>
        <taxon>Ascomycota</taxon>
        <taxon>Pezizomycotina</taxon>
        <taxon>Sordariomycetes</taxon>
        <taxon>Sordariomycetidae</taxon>
        <taxon>Sordariales</taxon>
        <taxon>Diplogelasinosporaceae</taxon>
        <taxon>Diplogelasinospora</taxon>
    </lineage>
</organism>
<keyword evidence="10" id="KW-0812">Transmembrane</keyword>
<evidence type="ECO:0000256" key="5">
    <source>
        <dbReference type="ARBA" id="ARBA00023004"/>
    </source>
</evidence>
<dbReference type="PRINTS" id="PR00465">
    <property type="entry name" value="EP450IV"/>
</dbReference>
<dbReference type="PANTHER" id="PTHR24305">
    <property type="entry name" value="CYTOCHROME P450"/>
    <property type="match status" value="1"/>
</dbReference>
<protein>
    <submittedName>
        <fullName evidence="11">Cytochrome P450</fullName>
    </submittedName>
</protein>
<dbReference type="GO" id="GO:0005506">
    <property type="term" value="F:iron ion binding"/>
    <property type="evidence" value="ECO:0007669"/>
    <property type="project" value="InterPro"/>
</dbReference>
<feature type="region of interest" description="Disordered" evidence="9">
    <location>
        <begin position="400"/>
        <end position="425"/>
    </location>
</feature>
<sequence length="563" mass="63864">METPISHPFALTGITLLISAFVYKFIIYPIFLSPLSKIPAAHPLAKVTSLWMQYQRWRHRDFDVIRDAFARKGPYVRLGPNEMVVNSIEGIQSAYGVGQHNFDKHWSYEYFITHGTKNMFSSIGKDHGFRRRRIAGVYAKSFVQSSPHVRAILTSVLCERMLPLFTQSSNPAGLDLVPVLQSYALDFMSSFMFGLSRGLNFIRDEKAREYWFEEYNRAYPAKDMFWLLEVYPACTRFLCRLGFPLLPKGHDEAHDMFEKWALGKIQESEQALNVQLQEKNDTSPGELPILYNAVRTGIAKDAGIRDTEMGEFTPDHKQLCELASECYDHLIATRDTFGTSFTYVIYEISRHQDAQDELRRELLSIENPFVYTETSRSMPEPAALERLPFLNAVIKEGLRLRNNTPGSDPRVTPTHRATSSVGPVENLPPGVRVGAYAWCIHRNPDVFSNPTQWDPSRWIDTHSRGGVDSGIGSEVSSDSDRRPKEKGSKPDKWFFAFSGGSRGCVGQQTAVELMRYALAAMYTNFKTTIADESQYPGDKGFVSGECTEKLFVRFERLDNGAAT</sequence>
<feature type="compositionally biased region" description="Basic and acidic residues" evidence="9">
    <location>
        <begin position="478"/>
        <end position="490"/>
    </location>
</feature>
<dbReference type="EMBL" id="MU853812">
    <property type="protein sequence ID" value="KAK3939384.1"/>
    <property type="molecule type" value="Genomic_DNA"/>
</dbReference>
<keyword evidence="4 7" id="KW-0479">Metal-binding</keyword>
<dbReference type="GO" id="GO:0004497">
    <property type="term" value="F:monooxygenase activity"/>
    <property type="evidence" value="ECO:0007669"/>
    <property type="project" value="UniProtKB-KW"/>
</dbReference>
<keyword evidence="10" id="KW-0472">Membrane</keyword>
<keyword evidence="3 7" id="KW-0349">Heme</keyword>
<keyword evidence="12" id="KW-1185">Reference proteome</keyword>
<evidence type="ECO:0000313" key="11">
    <source>
        <dbReference type="EMBL" id="KAK3939384.1"/>
    </source>
</evidence>
<evidence type="ECO:0000256" key="6">
    <source>
        <dbReference type="ARBA" id="ARBA00023033"/>
    </source>
</evidence>
<comment type="cofactor">
    <cofactor evidence="1 7">
        <name>heme</name>
        <dbReference type="ChEBI" id="CHEBI:30413"/>
    </cofactor>
</comment>
<evidence type="ECO:0000256" key="2">
    <source>
        <dbReference type="ARBA" id="ARBA00010617"/>
    </source>
</evidence>
<dbReference type="GO" id="GO:0020037">
    <property type="term" value="F:heme binding"/>
    <property type="evidence" value="ECO:0007669"/>
    <property type="project" value="InterPro"/>
</dbReference>
<accession>A0AAN6N5C9</accession>
<dbReference type="InterPro" id="IPR017972">
    <property type="entry name" value="Cyt_P450_CS"/>
</dbReference>
<comment type="caution">
    <text evidence="11">The sequence shown here is derived from an EMBL/GenBank/DDBJ whole genome shotgun (WGS) entry which is preliminary data.</text>
</comment>
<dbReference type="Pfam" id="PF00067">
    <property type="entry name" value="p450"/>
    <property type="match status" value="1"/>
</dbReference>
<reference evidence="12" key="1">
    <citation type="journal article" date="2023" name="Mol. Phylogenet. Evol.">
        <title>Genome-scale phylogeny and comparative genomics of the fungal order Sordariales.</title>
        <authorList>
            <person name="Hensen N."/>
            <person name="Bonometti L."/>
            <person name="Westerberg I."/>
            <person name="Brannstrom I.O."/>
            <person name="Guillou S."/>
            <person name="Cros-Aarteil S."/>
            <person name="Calhoun S."/>
            <person name="Haridas S."/>
            <person name="Kuo A."/>
            <person name="Mondo S."/>
            <person name="Pangilinan J."/>
            <person name="Riley R."/>
            <person name="LaButti K."/>
            <person name="Andreopoulos B."/>
            <person name="Lipzen A."/>
            <person name="Chen C."/>
            <person name="Yan M."/>
            <person name="Daum C."/>
            <person name="Ng V."/>
            <person name="Clum A."/>
            <person name="Steindorff A."/>
            <person name="Ohm R.A."/>
            <person name="Martin F."/>
            <person name="Silar P."/>
            <person name="Natvig D.O."/>
            <person name="Lalanne C."/>
            <person name="Gautier V."/>
            <person name="Ament-Velasquez S.L."/>
            <person name="Kruys A."/>
            <person name="Hutchinson M.I."/>
            <person name="Powell A.J."/>
            <person name="Barry K."/>
            <person name="Miller A.N."/>
            <person name="Grigoriev I.V."/>
            <person name="Debuchy R."/>
            <person name="Gladieux P."/>
            <person name="Hiltunen Thoren M."/>
            <person name="Johannesson H."/>
        </authorList>
    </citation>
    <scope>NUCLEOTIDE SEQUENCE [LARGE SCALE GENOMIC DNA]</scope>
    <source>
        <strain evidence="12">CBS 340.73</strain>
    </source>
</reference>
<dbReference type="PROSITE" id="PS00086">
    <property type="entry name" value="CYTOCHROME_P450"/>
    <property type="match status" value="1"/>
</dbReference>
<dbReference type="AlphaFoldDB" id="A0AAN6N5C9"/>
<dbReference type="Proteomes" id="UP001303473">
    <property type="component" value="Unassembled WGS sequence"/>
</dbReference>
<proteinExistence type="inferred from homology"/>
<keyword evidence="10" id="KW-1133">Transmembrane helix</keyword>
<evidence type="ECO:0000256" key="7">
    <source>
        <dbReference type="PIRSR" id="PIRSR602403-1"/>
    </source>
</evidence>
<evidence type="ECO:0000256" key="10">
    <source>
        <dbReference type="SAM" id="Phobius"/>
    </source>
</evidence>
<evidence type="ECO:0000256" key="1">
    <source>
        <dbReference type="ARBA" id="ARBA00001971"/>
    </source>
</evidence>
<evidence type="ECO:0000256" key="8">
    <source>
        <dbReference type="RuleBase" id="RU000461"/>
    </source>
</evidence>
<evidence type="ECO:0000256" key="4">
    <source>
        <dbReference type="ARBA" id="ARBA00022723"/>
    </source>
</evidence>
<dbReference type="GO" id="GO:0016705">
    <property type="term" value="F:oxidoreductase activity, acting on paired donors, with incorporation or reduction of molecular oxygen"/>
    <property type="evidence" value="ECO:0007669"/>
    <property type="project" value="InterPro"/>
</dbReference>
<dbReference type="InterPro" id="IPR036396">
    <property type="entry name" value="Cyt_P450_sf"/>
</dbReference>
<comment type="similarity">
    <text evidence="2 8">Belongs to the cytochrome P450 family.</text>
</comment>
<dbReference type="InterPro" id="IPR002403">
    <property type="entry name" value="Cyt_P450_E_grp-IV"/>
</dbReference>
<feature type="binding site" description="axial binding residue" evidence="7">
    <location>
        <position position="504"/>
    </location>
    <ligand>
        <name>heme</name>
        <dbReference type="ChEBI" id="CHEBI:30413"/>
    </ligand>
    <ligandPart>
        <name>Fe</name>
        <dbReference type="ChEBI" id="CHEBI:18248"/>
    </ligandPart>
</feature>